<dbReference type="InterPro" id="IPR008969">
    <property type="entry name" value="CarboxyPept-like_regulatory"/>
</dbReference>
<evidence type="ECO:0000313" key="3">
    <source>
        <dbReference type="Proteomes" id="UP000288079"/>
    </source>
</evidence>
<feature type="region of interest" description="Disordered" evidence="1">
    <location>
        <begin position="773"/>
        <end position="880"/>
    </location>
</feature>
<keyword evidence="3" id="KW-1185">Reference proteome</keyword>
<organism evidence="2 3">
    <name type="scientific">Bacteroides faecalis</name>
    <dbReference type="NCBI Taxonomy" id="2447885"/>
    <lineage>
        <taxon>Bacteria</taxon>
        <taxon>Pseudomonadati</taxon>
        <taxon>Bacteroidota</taxon>
        <taxon>Bacteroidia</taxon>
        <taxon>Bacteroidales</taxon>
        <taxon>Bacteroidaceae</taxon>
        <taxon>Bacteroides</taxon>
    </lineage>
</organism>
<dbReference type="EMBL" id="BHWB01000004">
    <property type="protein sequence ID" value="GCB34785.1"/>
    <property type="molecule type" value="Genomic_DNA"/>
</dbReference>
<feature type="compositionally biased region" description="Basic and acidic residues" evidence="1">
    <location>
        <begin position="861"/>
        <end position="880"/>
    </location>
</feature>
<feature type="compositionally biased region" description="Basic and acidic residues" evidence="1">
    <location>
        <begin position="795"/>
        <end position="804"/>
    </location>
</feature>
<accession>A0A401LT96</accession>
<evidence type="ECO:0000256" key="1">
    <source>
        <dbReference type="SAM" id="MobiDB-lite"/>
    </source>
</evidence>
<name>A0A401LT96_9BACE</name>
<feature type="compositionally biased region" description="Basic and acidic residues" evidence="1">
    <location>
        <begin position="652"/>
        <end position="667"/>
    </location>
</feature>
<dbReference type="Proteomes" id="UP000288079">
    <property type="component" value="Unassembled WGS sequence"/>
</dbReference>
<feature type="compositionally biased region" description="Basic residues" evidence="1">
    <location>
        <begin position="805"/>
        <end position="820"/>
    </location>
</feature>
<evidence type="ECO:0008006" key="4">
    <source>
        <dbReference type="Google" id="ProtNLM"/>
    </source>
</evidence>
<feature type="compositionally biased region" description="Basic and acidic residues" evidence="1">
    <location>
        <begin position="721"/>
        <end position="732"/>
    </location>
</feature>
<feature type="compositionally biased region" description="Basic residues" evidence="1">
    <location>
        <begin position="703"/>
        <end position="720"/>
    </location>
</feature>
<dbReference type="AlphaFoldDB" id="A0A401LT96"/>
<reference evidence="2 3" key="1">
    <citation type="submission" date="2018-10" db="EMBL/GenBank/DDBJ databases">
        <title>Draft Genome Sequence of Bacteroides sp. KCTC 15687.</title>
        <authorList>
            <person name="Yu S.Y."/>
            <person name="Kim J.S."/>
            <person name="Oh B.S."/>
            <person name="Park S.H."/>
            <person name="Kang S.W."/>
            <person name="Park J.E."/>
            <person name="Choi S.H."/>
            <person name="Han K.I."/>
            <person name="Lee K.C."/>
            <person name="Eom M.K."/>
            <person name="Suh M.K."/>
            <person name="Lee D.H."/>
            <person name="Yoon H."/>
            <person name="Kim B."/>
            <person name="Yang S.J."/>
            <person name="Lee J.S."/>
            <person name="Lee J.H."/>
        </authorList>
    </citation>
    <scope>NUCLEOTIDE SEQUENCE [LARGE SCALE GENOMIC DNA]</scope>
    <source>
        <strain evidence="2 3">KCTC 15687</strain>
    </source>
</reference>
<gene>
    <name evidence="2" type="ORF">KGMB02408_17300</name>
</gene>
<evidence type="ECO:0000313" key="2">
    <source>
        <dbReference type="EMBL" id="GCB34785.1"/>
    </source>
</evidence>
<feature type="region of interest" description="Disordered" evidence="1">
    <location>
        <begin position="652"/>
        <end position="743"/>
    </location>
</feature>
<feature type="compositionally biased region" description="Basic and acidic residues" evidence="1">
    <location>
        <begin position="821"/>
        <end position="830"/>
    </location>
</feature>
<dbReference type="SUPFAM" id="SSF49464">
    <property type="entry name" value="Carboxypeptidase regulatory domain-like"/>
    <property type="match status" value="1"/>
</dbReference>
<proteinExistence type="predicted"/>
<protein>
    <recommendedName>
        <fullName evidence="4">Cna B-type domain protein</fullName>
    </recommendedName>
</protein>
<comment type="caution">
    <text evidence="2">The sequence shown here is derived from an EMBL/GenBank/DDBJ whole genome shotgun (WGS) entry which is preliminary data.</text>
</comment>
<sequence length="880" mass="98927">MEITGTVMDDDGQPAMSIVIRDKTENGDVYGITDYDGNFKIMADPTTSLHLSGLTYAPKVVKLKGKQRINVVMSFDTQQLDEVVVVAKRITNKLAPEPTDIEIIGNQYIIHPKVKIPKEMFKPNSRVIVQPTLVNITRGTQRLFRPAVVTGREYAIALERMLEFDLSQDPLHPYYEKSKRIDGNEVIAYADSLYLDNPDDECRCDIFMYLVNYRKATYRDTVVIAKGTVNPMRFFDFNIGAKKMTDEKYIPRPKKQLRGDKGQVNLTFLISSARIDDSDPNNAVELDKMREKLAHVDNDPNSEFMAFSITAVSSPEGPYQSNLKLAWKRASTAKETILKFLNPGTVLAMQDSISLDARVDAWESVAVLMEKDSLSAEGIRDAIARNPNDMAAQYRQILRLPNFRNVIFNDYLKRLRRVEYSFSYSVMRLLNDDEIRQMYAKNYKDLVQYEFWRMYVNAKTDAEREKICRQALEVYPKFMLMANELAVILIDRKEADVALLEPFINERAPEELLCNQIIALLGEKDYVRADSVASMLMDSPVTADVKALAGAYNGNFQAAYDHFASRGGTNEVVLLLALKRNEEAFDKTDELPEEALTYYLRAVAANRLDKITDAFANLKKAFAADPKLKDVARIDGDVTDLLQQLEDEEKEKAEQVKLAKEKKKAEPEPEPVENDEAASTGEAAESSLSIGITSTKIGDKPKKEKVKKPKKEKKAKKEKTKKAEPEERKEVPESPVADTDSTRVELKAIIDSTGVFTPIVVTDTVALPAPIAGNETVDLDTIASEPVDSVSIETGKVEEKAAKEKKPKKVKAKKEKKEKKKAGGKEKQAEVPEPVTEEAGTADNVTEAPAISRAERKRKKENVEEQNNDKKNENDGSKTE</sequence>
<feature type="compositionally biased region" description="Low complexity" evidence="1">
    <location>
        <begin position="677"/>
        <end position="689"/>
    </location>
</feature>